<keyword evidence="2" id="KW-1185">Reference proteome</keyword>
<evidence type="ECO:0008006" key="3">
    <source>
        <dbReference type="Google" id="ProtNLM"/>
    </source>
</evidence>
<dbReference type="Proteomes" id="UP000248168">
    <property type="component" value="Unassembled WGS sequence"/>
</dbReference>
<dbReference type="OrthoDB" id="9773927at2"/>
<accession>A0A330LHK5</accession>
<dbReference type="InParanoid" id="A0A330LHK5"/>
<dbReference type="EMBL" id="OUNR01000021">
    <property type="protein sequence ID" value="SPP66697.1"/>
    <property type="molecule type" value="Genomic_DNA"/>
</dbReference>
<reference evidence="2" key="1">
    <citation type="submission" date="2018-04" db="EMBL/GenBank/DDBJ databases">
        <authorList>
            <person name="Lucker S."/>
            <person name="Sakoula D."/>
        </authorList>
    </citation>
    <scope>NUCLEOTIDE SEQUENCE [LARGE SCALE GENOMIC DNA]</scope>
</reference>
<proteinExistence type="predicted"/>
<gene>
    <name evidence="1" type="ORF">NITLEN_80125</name>
</gene>
<sequence>MKLSLRHTTNEETPFSAADGWVNPVRFREAQFLIWCARAAVPESLRRRILDVAQSGLNWPLLLELAKSHGVESLLARTLTELCADLVPSADLDALRGRVEAAAAANRAGAVDLLQLSRAFHAAGVSALPFRGVGLAAMIYGDFTLCTPADLVMLVRRNQREAAHRVVVSLGYSLRGGASEPPADAGARERPPVYLHGTTSRQIELLWAVNPAWVIFPIDRPEVWGWARSVSLDGRTIKGLAPEEAVLVLCVHGAHQAWEQLSLVTEAAGLICARRLNWKRVVTTALEWKCYRVLLLGLALAHRVMDVPIPPQILSLIEVDADVVCLARRMPKSLLLQQREGLDQHDVGALLFTLQDDWKARWRYGIALCRSHDPIVQTLPDWCRGRRSLHWLACGVSPVHTLSRWCSPPASIRHLFHR</sequence>
<dbReference type="Pfam" id="PF14907">
    <property type="entry name" value="NTP_transf_5"/>
    <property type="match status" value="1"/>
</dbReference>
<dbReference type="AlphaFoldDB" id="A0A330LHK5"/>
<name>A0A330LHK5_9BACT</name>
<dbReference type="RefSeq" id="WP_121990823.1">
    <property type="nucleotide sequence ID" value="NZ_OUNR01000021.1"/>
</dbReference>
<organism evidence="1 2">
    <name type="scientific">Nitrospira lenta</name>
    <dbReference type="NCBI Taxonomy" id="1436998"/>
    <lineage>
        <taxon>Bacteria</taxon>
        <taxon>Pseudomonadati</taxon>
        <taxon>Nitrospirota</taxon>
        <taxon>Nitrospiria</taxon>
        <taxon>Nitrospirales</taxon>
        <taxon>Nitrospiraceae</taxon>
        <taxon>Nitrospira</taxon>
    </lineage>
</organism>
<protein>
    <recommendedName>
        <fullName evidence="3">Nucleotidyltransferase family protein</fullName>
    </recommendedName>
</protein>
<dbReference type="InterPro" id="IPR039498">
    <property type="entry name" value="NTP_transf_5"/>
</dbReference>
<evidence type="ECO:0000313" key="2">
    <source>
        <dbReference type="Proteomes" id="UP000248168"/>
    </source>
</evidence>
<evidence type="ECO:0000313" key="1">
    <source>
        <dbReference type="EMBL" id="SPP66697.1"/>
    </source>
</evidence>